<proteinExistence type="predicted"/>
<comment type="caution">
    <text evidence="2">The sequence shown here is derived from an EMBL/GenBank/DDBJ whole genome shotgun (WGS) entry which is preliminary data.</text>
</comment>
<dbReference type="EMBL" id="QKWP01000033">
    <property type="protein sequence ID" value="RIB29620.1"/>
    <property type="molecule type" value="Genomic_DNA"/>
</dbReference>
<gene>
    <name evidence="2" type="ORF">C2G38_2136762</name>
</gene>
<accession>A0A397W4G9</accession>
<dbReference type="OrthoDB" id="10380767at2759"/>
<dbReference type="AlphaFoldDB" id="A0A397W4G9"/>
<protein>
    <submittedName>
        <fullName evidence="2">Uncharacterized protein</fullName>
    </submittedName>
</protein>
<reference evidence="2 3" key="1">
    <citation type="submission" date="2018-06" db="EMBL/GenBank/DDBJ databases">
        <title>Comparative genomics reveals the genomic features of Rhizophagus irregularis, R. cerebriforme, R. diaphanum and Gigaspora rosea, and their symbiotic lifestyle signature.</title>
        <authorList>
            <person name="Morin E."/>
            <person name="San Clemente H."/>
            <person name="Chen E.C.H."/>
            <person name="De La Providencia I."/>
            <person name="Hainaut M."/>
            <person name="Kuo A."/>
            <person name="Kohler A."/>
            <person name="Murat C."/>
            <person name="Tang N."/>
            <person name="Roy S."/>
            <person name="Loubradou J."/>
            <person name="Henrissat B."/>
            <person name="Grigoriev I.V."/>
            <person name="Corradi N."/>
            <person name="Roux C."/>
            <person name="Martin F.M."/>
        </authorList>
    </citation>
    <scope>NUCLEOTIDE SEQUENCE [LARGE SCALE GENOMIC DNA]</scope>
    <source>
        <strain evidence="2 3">DAOM 194757</strain>
    </source>
</reference>
<sequence length="157" mass="18169">MEQKELSQKEEKQKIVCINCSKKAKKRCYGLKIIFDDDEVGPKLIPCERCSEIGKECNVRPHCVSCKKKLDTLGFCAKEECRRVQMLEKEVRRAEKEKENLQMLLEEKSKTILTLEQNIQRLILGDSYMSIAKTVNTNRQHSCINVDNVRLSFDGIS</sequence>
<dbReference type="Proteomes" id="UP000266673">
    <property type="component" value="Unassembled WGS sequence"/>
</dbReference>
<keyword evidence="1" id="KW-0175">Coiled coil</keyword>
<feature type="coiled-coil region" evidence="1">
    <location>
        <begin position="77"/>
        <end position="118"/>
    </location>
</feature>
<evidence type="ECO:0000313" key="3">
    <source>
        <dbReference type="Proteomes" id="UP000266673"/>
    </source>
</evidence>
<name>A0A397W4G9_9GLOM</name>
<evidence type="ECO:0000256" key="1">
    <source>
        <dbReference type="SAM" id="Coils"/>
    </source>
</evidence>
<evidence type="ECO:0000313" key="2">
    <source>
        <dbReference type="EMBL" id="RIB29620.1"/>
    </source>
</evidence>
<keyword evidence="3" id="KW-1185">Reference proteome</keyword>
<organism evidence="2 3">
    <name type="scientific">Gigaspora rosea</name>
    <dbReference type="NCBI Taxonomy" id="44941"/>
    <lineage>
        <taxon>Eukaryota</taxon>
        <taxon>Fungi</taxon>
        <taxon>Fungi incertae sedis</taxon>
        <taxon>Mucoromycota</taxon>
        <taxon>Glomeromycotina</taxon>
        <taxon>Glomeromycetes</taxon>
        <taxon>Diversisporales</taxon>
        <taxon>Gigasporaceae</taxon>
        <taxon>Gigaspora</taxon>
    </lineage>
</organism>